<evidence type="ECO:0000259" key="9">
    <source>
        <dbReference type="PROSITE" id="PS50893"/>
    </source>
</evidence>
<dbReference type="InParanoid" id="A0A078B992"/>
<dbReference type="EMBL" id="CCKQ01018814">
    <property type="protein sequence ID" value="CDW90801.1"/>
    <property type="molecule type" value="Genomic_DNA"/>
</dbReference>
<dbReference type="InterPro" id="IPR017871">
    <property type="entry name" value="ABC_transporter-like_CS"/>
</dbReference>
<dbReference type="Pfam" id="PF00005">
    <property type="entry name" value="ABC_tran"/>
    <property type="match status" value="2"/>
</dbReference>
<dbReference type="NCBIfam" id="NF010167">
    <property type="entry name" value="PRK13648.1"/>
    <property type="match status" value="3"/>
</dbReference>
<protein>
    <submittedName>
        <fullName evidence="11">Abc transporter family protein</fullName>
    </submittedName>
</protein>
<dbReference type="SMART" id="SM00382">
    <property type="entry name" value="AAA"/>
    <property type="match status" value="2"/>
</dbReference>
<dbReference type="Gene3D" id="1.20.1560.10">
    <property type="entry name" value="ABC transporter type 1, transmembrane domain"/>
    <property type="match status" value="1"/>
</dbReference>
<feature type="domain" description="ABC transporter" evidence="9">
    <location>
        <begin position="240"/>
        <end position="479"/>
    </location>
</feature>
<name>A0A078B992_STYLE</name>
<dbReference type="FunCoup" id="A0A078B992">
    <property type="interactions" value="3"/>
</dbReference>
<keyword evidence="3 8" id="KW-0812">Transmembrane</keyword>
<comment type="subcellular location">
    <subcellularLocation>
        <location evidence="1">Membrane</location>
        <topology evidence="1">Multi-pass membrane protein</topology>
    </subcellularLocation>
</comment>
<dbReference type="SUPFAM" id="SSF52540">
    <property type="entry name" value="P-loop containing nucleoside triphosphate hydrolases"/>
    <property type="match status" value="2"/>
</dbReference>
<dbReference type="OMA" id="WAFQSWV"/>
<dbReference type="GO" id="GO:0016887">
    <property type="term" value="F:ATP hydrolysis activity"/>
    <property type="evidence" value="ECO:0007669"/>
    <property type="project" value="InterPro"/>
</dbReference>
<evidence type="ECO:0000259" key="10">
    <source>
        <dbReference type="PROSITE" id="PS50929"/>
    </source>
</evidence>
<keyword evidence="7 8" id="KW-0472">Membrane</keyword>
<evidence type="ECO:0000256" key="4">
    <source>
        <dbReference type="ARBA" id="ARBA00022741"/>
    </source>
</evidence>
<dbReference type="PANTHER" id="PTHR24221:SF503">
    <property type="entry name" value="MITOCHONDRIAL POTASSIUM CHANNEL ATP-BINDING SUBUNIT"/>
    <property type="match status" value="1"/>
</dbReference>
<feature type="domain" description="ABC transmembrane type-1" evidence="10">
    <location>
        <begin position="92"/>
        <end position="205"/>
    </location>
</feature>
<dbReference type="CDD" id="cd18578">
    <property type="entry name" value="ABC_6TM_Pgp_ABCB1_D2_like"/>
    <property type="match status" value="1"/>
</dbReference>
<dbReference type="GO" id="GO:0016020">
    <property type="term" value="C:membrane"/>
    <property type="evidence" value="ECO:0007669"/>
    <property type="project" value="UniProtKB-SubCell"/>
</dbReference>
<dbReference type="Gene3D" id="3.40.50.300">
    <property type="entry name" value="P-loop containing nucleotide triphosphate hydrolases"/>
    <property type="match status" value="2"/>
</dbReference>
<keyword evidence="5" id="KW-0067">ATP-binding</keyword>
<evidence type="ECO:0000313" key="11">
    <source>
        <dbReference type="EMBL" id="CDW90801.1"/>
    </source>
</evidence>
<sequence length="1185" mass="133738">MSMIEFSRFFRNLTKQDKILISIGTFSAVVTGILLPIFALLSGELANTFEPSNTPEKIKEAMNTVSLQIALLGFESLENFVESAVHFITTWRVVEESLVLIKLIVSFSKEDKEIRKFEKLAEQAKNHSDKSENWTSAFIGLLKFIIFGFYGFNSYLGTIFIQYNITNPSTGKDYTTGQIISVIVAFMNCTTMIFQISPSIQGIVKARVVGRQIYDIIDQAPKHKKFEQDTIQELTLNNGIKFESVTFQYQKASQVTLKDASFTIEGNKTTAIVGNSGSGKSTIIQLIERFYLKQNGKIYFDNLEIENIDLKTLRESIGYVQQEPILIMGTIRHNILLGNKDASQKDIDDAIAMANADFVYSLEHQIETYVGSSNIINLSGGQKQRIAIARALIKKPQILIIDEATSALDPKSEKDVQLALKNIQKSDNKLTIIIIAHRIQTIIAADNLIILDKDHKINQASKGTKIYEEVIEKLELKNQQFESSSIQSPSPFKQQILEKGPQEFEIQFHKLKTSRDLISNSLNDSKCILREESQEIIKPNQSQDILPKEYGGKHIMKFYKPYSKVFLTFIATCCNSFAFPLYGYIFSKVIFVMLGRASPTFVINRNIWCGAFIALAVGMGIFEYLNRILHSQLGENLALTIKKKLFSSMIRQNIEWYDQKERAPGILSGMLQADVSQLKGLTSQTYALILEALLCLIIGIALSFLNTWKMALVTVTMVPFIILGGMAEQIIVWNSVNSSTKSVKDSGEQLNHYDKANALLSDIIINYKTVVSLGEKNVNYLVQKYQDLLEEPKRMDIKHAHISGIIYGYSQCIRFLFIAFIFYLSSVFIFEYNDEPEDTYVGVYTLFVSAIGTGSLISQLPSRSKSKQAANKIFKIIESQQIDNNHDSSRQVANYKQKEFVKQGEIEFKNLSFKYPSRDKKVLNNFSLKIPIGFKVALVGHSSSGKSTIANLLLRLYDYEEGSILIDGQNIKEYDVNSLRNSIGYVMQEPLLFNVSIKENITYGIDEASDEKVREVAEMANALQFIENFSENQDQNFMFASFSSQHELVQPSFDNGNRQQDQKMIKKELSQGFNKKCGLKGSLLSGGQKQRIAIARALIKDPKILILDEATSALDEQSQELVNIAIEKAMIGRTSIVIAHRLSTIRNCDLICVLHNGKMVEQGTFQGLSDDEDSYFYKLKSGMEM</sequence>
<evidence type="ECO:0000313" key="12">
    <source>
        <dbReference type="Proteomes" id="UP000039865"/>
    </source>
</evidence>
<dbReference type="InterPro" id="IPR027417">
    <property type="entry name" value="P-loop_NTPase"/>
</dbReference>
<dbReference type="Proteomes" id="UP000039865">
    <property type="component" value="Unassembled WGS sequence"/>
</dbReference>
<evidence type="ECO:0000256" key="3">
    <source>
        <dbReference type="ARBA" id="ARBA00022692"/>
    </source>
</evidence>
<feature type="domain" description="ABC transporter" evidence="9">
    <location>
        <begin position="906"/>
        <end position="1181"/>
    </location>
</feature>
<dbReference type="InterPro" id="IPR003439">
    <property type="entry name" value="ABC_transporter-like_ATP-bd"/>
</dbReference>
<evidence type="ECO:0000256" key="7">
    <source>
        <dbReference type="ARBA" id="ARBA00023136"/>
    </source>
</evidence>
<dbReference type="SUPFAM" id="SSF90123">
    <property type="entry name" value="ABC transporter transmembrane region"/>
    <property type="match status" value="2"/>
</dbReference>
<dbReference type="InterPro" id="IPR036640">
    <property type="entry name" value="ABC1_TM_sf"/>
</dbReference>
<dbReference type="PROSITE" id="PS00211">
    <property type="entry name" value="ABC_TRANSPORTER_1"/>
    <property type="match status" value="2"/>
</dbReference>
<reference evidence="11 12" key="1">
    <citation type="submission" date="2014-06" db="EMBL/GenBank/DDBJ databases">
        <authorList>
            <person name="Swart Estienne"/>
        </authorList>
    </citation>
    <scope>NUCLEOTIDE SEQUENCE [LARGE SCALE GENOMIC DNA]</scope>
    <source>
        <strain evidence="11 12">130c</strain>
    </source>
</reference>
<feature type="transmembrane region" description="Helical" evidence="8">
    <location>
        <begin position="686"/>
        <end position="705"/>
    </location>
</feature>
<keyword evidence="12" id="KW-1185">Reference proteome</keyword>
<feature type="transmembrane region" description="Helical" evidence="8">
    <location>
        <begin position="565"/>
        <end position="585"/>
    </location>
</feature>
<dbReference type="OrthoDB" id="6500128at2759"/>
<evidence type="ECO:0000256" key="6">
    <source>
        <dbReference type="ARBA" id="ARBA00022989"/>
    </source>
</evidence>
<organism evidence="11 12">
    <name type="scientific">Stylonychia lemnae</name>
    <name type="common">Ciliate</name>
    <dbReference type="NCBI Taxonomy" id="5949"/>
    <lineage>
        <taxon>Eukaryota</taxon>
        <taxon>Sar</taxon>
        <taxon>Alveolata</taxon>
        <taxon>Ciliophora</taxon>
        <taxon>Intramacronucleata</taxon>
        <taxon>Spirotrichea</taxon>
        <taxon>Stichotrichia</taxon>
        <taxon>Sporadotrichida</taxon>
        <taxon>Oxytrichidae</taxon>
        <taxon>Stylonychinae</taxon>
        <taxon>Stylonychia</taxon>
    </lineage>
</organism>
<dbReference type="AlphaFoldDB" id="A0A078B992"/>
<evidence type="ECO:0000256" key="1">
    <source>
        <dbReference type="ARBA" id="ARBA00004141"/>
    </source>
</evidence>
<dbReference type="PANTHER" id="PTHR24221">
    <property type="entry name" value="ATP-BINDING CASSETTE SUB-FAMILY B"/>
    <property type="match status" value="1"/>
</dbReference>
<dbReference type="PROSITE" id="PS50893">
    <property type="entry name" value="ABC_TRANSPORTER_2"/>
    <property type="match status" value="2"/>
</dbReference>
<feature type="domain" description="ABC transmembrane type-1" evidence="10">
    <location>
        <begin position="566"/>
        <end position="865"/>
    </location>
</feature>
<dbReference type="GO" id="GO:0140359">
    <property type="term" value="F:ABC-type transporter activity"/>
    <property type="evidence" value="ECO:0007669"/>
    <property type="project" value="InterPro"/>
</dbReference>
<feature type="transmembrane region" description="Helical" evidence="8">
    <location>
        <begin position="20"/>
        <end position="41"/>
    </location>
</feature>
<dbReference type="FunFam" id="3.40.50.300:FF:000604">
    <property type="entry name" value="ABC transporter B family member 28"/>
    <property type="match status" value="1"/>
</dbReference>
<feature type="transmembrane region" description="Helical" evidence="8">
    <location>
        <begin position="839"/>
        <end position="857"/>
    </location>
</feature>
<evidence type="ECO:0000256" key="8">
    <source>
        <dbReference type="SAM" id="Phobius"/>
    </source>
</evidence>
<keyword evidence="4" id="KW-0547">Nucleotide-binding</keyword>
<accession>A0A078B992</accession>
<keyword evidence="6 8" id="KW-1133">Transmembrane helix</keyword>
<dbReference type="InterPro" id="IPR003593">
    <property type="entry name" value="AAA+_ATPase"/>
</dbReference>
<dbReference type="GO" id="GO:0005524">
    <property type="term" value="F:ATP binding"/>
    <property type="evidence" value="ECO:0007669"/>
    <property type="project" value="UniProtKB-KW"/>
</dbReference>
<feature type="transmembrane region" description="Helical" evidence="8">
    <location>
        <begin position="815"/>
        <end position="833"/>
    </location>
</feature>
<keyword evidence="2" id="KW-0813">Transport</keyword>
<feature type="transmembrane region" description="Helical" evidence="8">
    <location>
        <begin position="605"/>
        <end position="625"/>
    </location>
</feature>
<gene>
    <name evidence="11" type="primary">Contig11259.g12028</name>
    <name evidence="11" type="ORF">STYLEM_19948</name>
</gene>
<dbReference type="Pfam" id="PF00664">
    <property type="entry name" value="ABC_membrane"/>
    <property type="match status" value="2"/>
</dbReference>
<dbReference type="GO" id="GO:0005737">
    <property type="term" value="C:cytoplasm"/>
    <property type="evidence" value="ECO:0007669"/>
    <property type="project" value="UniProtKB-ARBA"/>
</dbReference>
<dbReference type="PROSITE" id="PS50929">
    <property type="entry name" value="ABC_TM1F"/>
    <property type="match status" value="2"/>
</dbReference>
<feature type="transmembrane region" description="Helical" evidence="8">
    <location>
        <begin position="134"/>
        <end position="152"/>
    </location>
</feature>
<feature type="transmembrane region" description="Helical" evidence="8">
    <location>
        <begin position="711"/>
        <end position="733"/>
    </location>
</feature>
<evidence type="ECO:0000256" key="5">
    <source>
        <dbReference type="ARBA" id="ARBA00022840"/>
    </source>
</evidence>
<evidence type="ECO:0000256" key="2">
    <source>
        <dbReference type="ARBA" id="ARBA00022448"/>
    </source>
</evidence>
<proteinExistence type="predicted"/>
<dbReference type="InterPro" id="IPR039421">
    <property type="entry name" value="Type_1_exporter"/>
</dbReference>
<dbReference type="InterPro" id="IPR011527">
    <property type="entry name" value="ABC1_TM_dom"/>
</dbReference>